<protein>
    <submittedName>
        <fullName evidence="1">Uncharacterized protein</fullName>
    </submittedName>
</protein>
<keyword evidence="2" id="KW-1185">Reference proteome</keyword>
<dbReference type="EMBL" id="CAJNAU010000019">
    <property type="protein sequence ID" value="CAE6747005.1"/>
    <property type="molecule type" value="Genomic_DNA"/>
</dbReference>
<evidence type="ECO:0000313" key="1">
    <source>
        <dbReference type="EMBL" id="CAE6747005.1"/>
    </source>
</evidence>
<gene>
    <name evidence="1" type="ORF">R69658_02534</name>
</gene>
<organism evidence="1 2">
    <name type="scientific">Paraburkholderia aspalathi</name>
    <dbReference type="NCBI Taxonomy" id="1324617"/>
    <lineage>
        <taxon>Bacteria</taxon>
        <taxon>Pseudomonadati</taxon>
        <taxon>Pseudomonadota</taxon>
        <taxon>Betaproteobacteria</taxon>
        <taxon>Burkholderiales</taxon>
        <taxon>Burkholderiaceae</taxon>
        <taxon>Paraburkholderia</taxon>
    </lineage>
</organism>
<sequence length="56" mass="6240">MDNFPVNHIPSIVPVSSHVLANAFHEIDRLRAMLTTEEARAVLTRLELLVEDMAGV</sequence>
<evidence type="ECO:0000313" key="2">
    <source>
        <dbReference type="Proteomes" id="UP000674425"/>
    </source>
</evidence>
<dbReference type="Proteomes" id="UP000674425">
    <property type="component" value="Unassembled WGS sequence"/>
</dbReference>
<accession>A0ABM8RDP0</accession>
<reference evidence="1 2" key="1">
    <citation type="submission" date="2021-02" db="EMBL/GenBank/DDBJ databases">
        <authorList>
            <person name="Vanwijnsberghe S."/>
        </authorList>
    </citation>
    <scope>NUCLEOTIDE SEQUENCE [LARGE SCALE GENOMIC DNA]</scope>
    <source>
        <strain evidence="1 2">R-69658</strain>
    </source>
</reference>
<name>A0ABM8RDP0_9BURK</name>
<proteinExistence type="predicted"/>
<dbReference type="RefSeq" id="WP_200618407.1">
    <property type="nucleotide sequence ID" value="NZ_CAJNAU010000019.1"/>
</dbReference>
<comment type="caution">
    <text evidence="1">The sequence shown here is derived from an EMBL/GenBank/DDBJ whole genome shotgun (WGS) entry which is preliminary data.</text>
</comment>